<gene>
    <name evidence="1" type="ORF">AWJ14_18890</name>
</gene>
<protein>
    <recommendedName>
        <fullName evidence="3">Glycosyltransferase subfamily 4-like N-terminal domain-containing protein</fullName>
    </recommendedName>
</protein>
<dbReference type="STRING" id="1480615.AWJ14_18890"/>
<dbReference type="Proteomes" id="UP000094795">
    <property type="component" value="Unassembled WGS sequence"/>
</dbReference>
<dbReference type="AlphaFoldDB" id="A0A1C1YS28"/>
<organism evidence="1 2">
    <name type="scientific">Hoeflea olei</name>
    <dbReference type="NCBI Taxonomy" id="1480615"/>
    <lineage>
        <taxon>Bacteria</taxon>
        <taxon>Pseudomonadati</taxon>
        <taxon>Pseudomonadota</taxon>
        <taxon>Alphaproteobacteria</taxon>
        <taxon>Hyphomicrobiales</taxon>
        <taxon>Rhizobiaceae</taxon>
        <taxon>Hoeflea</taxon>
    </lineage>
</organism>
<name>A0A1C1YS28_9HYPH</name>
<accession>A0A1C1YS28</accession>
<dbReference type="Pfam" id="PF13692">
    <property type="entry name" value="Glyco_trans_1_4"/>
    <property type="match status" value="1"/>
</dbReference>
<evidence type="ECO:0008006" key="3">
    <source>
        <dbReference type="Google" id="ProtNLM"/>
    </source>
</evidence>
<dbReference type="OrthoDB" id="8432722at2"/>
<proteinExistence type="predicted"/>
<comment type="caution">
    <text evidence="1">The sequence shown here is derived from an EMBL/GenBank/DDBJ whole genome shotgun (WGS) entry which is preliminary data.</text>
</comment>
<dbReference type="SUPFAM" id="SSF53756">
    <property type="entry name" value="UDP-Glycosyltransferase/glycogen phosphorylase"/>
    <property type="match status" value="1"/>
</dbReference>
<evidence type="ECO:0000313" key="2">
    <source>
        <dbReference type="Proteomes" id="UP000094795"/>
    </source>
</evidence>
<dbReference type="Gene3D" id="3.40.50.2000">
    <property type="entry name" value="Glycogen Phosphorylase B"/>
    <property type="match status" value="1"/>
</dbReference>
<dbReference type="RefSeq" id="WP_066181854.1">
    <property type="nucleotide sequence ID" value="NZ_LQZT01000042.1"/>
</dbReference>
<keyword evidence="2" id="KW-1185">Reference proteome</keyword>
<reference evidence="1 2" key="1">
    <citation type="submission" date="2015-12" db="EMBL/GenBank/DDBJ databases">
        <authorList>
            <person name="Shamseldin A."/>
            <person name="Moawad H."/>
            <person name="Abd El-Rahim W.M."/>
            <person name="Sadowsky M.J."/>
        </authorList>
    </citation>
    <scope>NUCLEOTIDE SEQUENCE [LARGE SCALE GENOMIC DNA]</scope>
    <source>
        <strain evidence="1 2">JC234</strain>
    </source>
</reference>
<sequence length="390" mass="41056">MHFVFVSSLVPVRAPASGYDIANRVIVDAVRLAGHRVSVIGFLQPGQEPDMPEQTRLLGRLEVTNARVSRMQQALWLKDAFVHGEPVSVAKMHAASPADLRAALESLGPVDGLILNSVQLPGAFLDLFRQWPCLFVAHNVEARSAADNAAGAASPVTRFLFRREARLLAELERELCTLARHVFTLAEADRAELGVGGDDRSSVLPLVTSITPPDGPAPRAVTCDAGMIGSWTWAANRAGLDWFLGEVVPRLPSDFSIAIAGSTGGDTPPAPGNVSFLGRVADARAFIRSCRVVPLISRTGTGVQLKTIETFEMGLPSVATLNALRGIAAPPSNCLAADDPDAFAAALVATVARSRAGEGLDLDGRAFHAAQLAGLGEALARGLARCGKQG</sequence>
<dbReference type="EMBL" id="LQZT01000042">
    <property type="protein sequence ID" value="OCW56167.1"/>
    <property type="molecule type" value="Genomic_DNA"/>
</dbReference>
<evidence type="ECO:0000313" key="1">
    <source>
        <dbReference type="EMBL" id="OCW56167.1"/>
    </source>
</evidence>